<evidence type="ECO:0008006" key="2">
    <source>
        <dbReference type="Google" id="ProtNLM"/>
    </source>
</evidence>
<accession>A0A0F9PSM6</accession>
<proteinExistence type="predicted"/>
<reference evidence="1" key="1">
    <citation type="journal article" date="2015" name="Nature">
        <title>Complex archaea that bridge the gap between prokaryotes and eukaryotes.</title>
        <authorList>
            <person name="Spang A."/>
            <person name="Saw J.H."/>
            <person name="Jorgensen S.L."/>
            <person name="Zaremba-Niedzwiedzka K."/>
            <person name="Martijn J."/>
            <person name="Lind A.E."/>
            <person name="van Eijk R."/>
            <person name="Schleper C."/>
            <person name="Guy L."/>
            <person name="Ettema T.J."/>
        </authorList>
    </citation>
    <scope>NUCLEOTIDE SEQUENCE</scope>
</reference>
<protein>
    <recommendedName>
        <fullName evidence="2">KH type-2 domain-containing protein</fullName>
    </recommendedName>
</protein>
<comment type="caution">
    <text evidence="1">The sequence shown here is derived from an EMBL/GenBank/DDBJ whole genome shotgun (WGS) entry which is preliminary data.</text>
</comment>
<evidence type="ECO:0000313" key="1">
    <source>
        <dbReference type="EMBL" id="KKM96162.1"/>
    </source>
</evidence>
<name>A0A0F9PSM6_9ZZZZ</name>
<dbReference type="AlphaFoldDB" id="A0A0F9PSM6"/>
<gene>
    <name evidence="1" type="ORF">LCGC14_1180800</name>
</gene>
<dbReference type="EMBL" id="LAZR01005915">
    <property type="protein sequence ID" value="KKM96162.1"/>
    <property type="molecule type" value="Genomic_DNA"/>
</dbReference>
<sequence length="166" mass="20032">MLSFFKKYSNYELKLHNYFYEKTQIDPTYITVVRIEDVEFIFFFIDKESYLEARTYSDSIKKEFRRRSYYSKQNNKKVSIIRADSVLIHQIFNFFPDIDIYDIQIESNESLGLYEILILFLKDLNLYHIAVGRNGGYIKAINALFEKYIYFENRNTPVKIKCRVIS</sequence>
<organism evidence="1">
    <name type="scientific">marine sediment metagenome</name>
    <dbReference type="NCBI Taxonomy" id="412755"/>
    <lineage>
        <taxon>unclassified sequences</taxon>
        <taxon>metagenomes</taxon>
        <taxon>ecological metagenomes</taxon>
    </lineage>
</organism>